<dbReference type="Pfam" id="PF13639">
    <property type="entry name" value="zf-RING_2"/>
    <property type="match status" value="1"/>
</dbReference>
<comment type="catalytic activity">
    <reaction evidence="1">
        <text>S-ubiquitinyl-[E2 ubiquitin-conjugating enzyme]-L-cysteine + [acceptor protein]-L-lysine = [E2 ubiquitin-conjugating enzyme]-L-cysteine + N(6)-ubiquitinyl-[acceptor protein]-L-lysine.</text>
        <dbReference type="EC" id="2.3.2.27"/>
    </reaction>
</comment>
<name>A0AAW2Y3G4_9LAMI</name>
<keyword evidence="15" id="KW-0175">Coiled coil</keyword>
<accession>A0AAW2Y3G4</accession>
<dbReference type="GO" id="GO:0008270">
    <property type="term" value="F:zinc ion binding"/>
    <property type="evidence" value="ECO:0007669"/>
    <property type="project" value="UniProtKB-KW"/>
</dbReference>
<dbReference type="GO" id="GO:0016020">
    <property type="term" value="C:membrane"/>
    <property type="evidence" value="ECO:0007669"/>
    <property type="project" value="UniProtKB-SubCell"/>
</dbReference>
<keyword evidence="6" id="KW-0812">Transmembrane</keyword>
<dbReference type="PANTHER" id="PTHR33431:SF12">
    <property type="entry name" value="HIGH MOBILITY GROUP BOX PROTEIN, PUTATIVE (DUF1635)-RELATED"/>
    <property type="match status" value="1"/>
</dbReference>
<evidence type="ECO:0000256" key="5">
    <source>
        <dbReference type="ARBA" id="ARBA00022679"/>
    </source>
</evidence>
<dbReference type="CDD" id="cd16461">
    <property type="entry name" value="RING-H2_EL5-like"/>
    <property type="match status" value="1"/>
</dbReference>
<evidence type="ECO:0000256" key="8">
    <source>
        <dbReference type="ARBA" id="ARBA00022771"/>
    </source>
</evidence>
<reference evidence="17" key="1">
    <citation type="submission" date="2020-06" db="EMBL/GenBank/DDBJ databases">
        <authorList>
            <person name="Li T."/>
            <person name="Hu X."/>
            <person name="Zhang T."/>
            <person name="Song X."/>
            <person name="Zhang H."/>
            <person name="Dai N."/>
            <person name="Sheng W."/>
            <person name="Hou X."/>
            <person name="Wei L."/>
        </authorList>
    </citation>
    <scope>NUCLEOTIDE SEQUENCE</scope>
    <source>
        <strain evidence="17">KEN1</strain>
        <tissue evidence="17">Leaf</tissue>
    </source>
</reference>
<evidence type="ECO:0000256" key="15">
    <source>
        <dbReference type="SAM" id="Coils"/>
    </source>
</evidence>
<sequence>MGEMASLWGYEENHDMEQLGQKLLFTTLELEKLKAEGMEEVRKNKEYVKQLIHLLKYAIQERDEARNQLHKLLNKTMTLTTTAENFSAVPLFQADSPLLKPAKANSSITESNSLSETYNYHSHGSSPVESLFDAVSSPEFSNMNLVASQPLVQDSGLVPKVDQGSLIINNLVKGRALPQKGKLLQSVLQAGPLLQTLLLAGPLPRWRNPPQFQPFQIPPVSIKGCETDAFSQKPASNVGQLASRSLNSQPYAQMSCGTAQVQSAPMLNYANLASGTCPSNVSLISSGMNTIAYAPLVKRQSIFLLFSYYKIIERNCDTFRGITLSRNPEQRRRLNEHLEEFSSQLRSRGLDSYIMHSLPITQIKKHKDRESHQDGAECAVCLGEFEEGEWVKHLPHCSHVFHVSCIDTWFQTHSSCPLCRSYVFSITSPQESSAAMLSPLETLNREDYHRERSERYQVVRSQVLQNASETTATESNHRFRQ</sequence>
<evidence type="ECO:0000256" key="4">
    <source>
        <dbReference type="ARBA" id="ARBA00012483"/>
    </source>
</evidence>
<protein>
    <recommendedName>
        <fullName evidence="4">RING-type E3 ubiquitin transferase</fullName>
        <ecNumber evidence="4">2.3.2.27</ecNumber>
    </recommendedName>
</protein>
<evidence type="ECO:0000259" key="16">
    <source>
        <dbReference type="PROSITE" id="PS50089"/>
    </source>
</evidence>
<evidence type="ECO:0000256" key="12">
    <source>
        <dbReference type="ARBA" id="ARBA00023136"/>
    </source>
</evidence>
<dbReference type="Pfam" id="PF07795">
    <property type="entry name" value="DUF1635"/>
    <property type="match status" value="1"/>
</dbReference>
<dbReference type="InterPro" id="IPR001841">
    <property type="entry name" value="Znf_RING"/>
</dbReference>
<keyword evidence="9" id="KW-0833">Ubl conjugation pathway</keyword>
<evidence type="ECO:0000256" key="2">
    <source>
        <dbReference type="ARBA" id="ARBA00004167"/>
    </source>
</evidence>
<dbReference type="AlphaFoldDB" id="A0AAW2Y3G4"/>
<gene>
    <name evidence="17" type="ORF">Slati_0656200</name>
</gene>
<dbReference type="Gene3D" id="3.30.40.10">
    <property type="entry name" value="Zinc/RING finger domain, C3HC4 (zinc finger)"/>
    <property type="match status" value="1"/>
</dbReference>
<dbReference type="PANTHER" id="PTHR33431">
    <property type="entry name" value="ENABLED-LIKE PROTEIN (DUF1635)"/>
    <property type="match status" value="1"/>
</dbReference>
<dbReference type="InterPro" id="IPR012862">
    <property type="entry name" value="DUF1635"/>
</dbReference>
<evidence type="ECO:0000256" key="10">
    <source>
        <dbReference type="ARBA" id="ARBA00022833"/>
    </source>
</evidence>
<dbReference type="SUPFAM" id="SSF57850">
    <property type="entry name" value="RING/U-box"/>
    <property type="match status" value="1"/>
</dbReference>
<dbReference type="FunFam" id="3.30.40.10:FF:000187">
    <property type="entry name" value="E3 ubiquitin-protein ligase ATL6"/>
    <property type="match status" value="1"/>
</dbReference>
<feature type="coiled-coil region" evidence="15">
    <location>
        <begin position="16"/>
        <end position="75"/>
    </location>
</feature>
<dbReference type="SMART" id="SM00184">
    <property type="entry name" value="RING"/>
    <property type="match status" value="1"/>
</dbReference>
<comment type="caution">
    <text evidence="17">The sequence shown here is derived from an EMBL/GenBank/DDBJ whole genome shotgun (WGS) entry which is preliminary data.</text>
</comment>
<evidence type="ECO:0000256" key="7">
    <source>
        <dbReference type="ARBA" id="ARBA00022723"/>
    </source>
</evidence>
<dbReference type="InterPro" id="IPR013083">
    <property type="entry name" value="Znf_RING/FYVE/PHD"/>
</dbReference>
<keyword evidence="10" id="KW-0862">Zinc</keyword>
<evidence type="ECO:0000256" key="9">
    <source>
        <dbReference type="ARBA" id="ARBA00022786"/>
    </source>
</evidence>
<proteinExistence type="inferred from homology"/>
<dbReference type="EMBL" id="JACGWN010000002">
    <property type="protein sequence ID" value="KAL0460290.1"/>
    <property type="molecule type" value="Genomic_DNA"/>
</dbReference>
<dbReference type="GO" id="GO:0061630">
    <property type="term" value="F:ubiquitin protein ligase activity"/>
    <property type="evidence" value="ECO:0007669"/>
    <property type="project" value="UniProtKB-EC"/>
</dbReference>
<feature type="domain" description="RING-type" evidence="16">
    <location>
        <begin position="378"/>
        <end position="420"/>
    </location>
</feature>
<evidence type="ECO:0000256" key="11">
    <source>
        <dbReference type="ARBA" id="ARBA00022989"/>
    </source>
</evidence>
<keyword evidence="5" id="KW-0808">Transferase</keyword>
<organism evidence="17">
    <name type="scientific">Sesamum latifolium</name>
    <dbReference type="NCBI Taxonomy" id="2727402"/>
    <lineage>
        <taxon>Eukaryota</taxon>
        <taxon>Viridiplantae</taxon>
        <taxon>Streptophyta</taxon>
        <taxon>Embryophyta</taxon>
        <taxon>Tracheophyta</taxon>
        <taxon>Spermatophyta</taxon>
        <taxon>Magnoliopsida</taxon>
        <taxon>eudicotyledons</taxon>
        <taxon>Gunneridae</taxon>
        <taxon>Pentapetalae</taxon>
        <taxon>asterids</taxon>
        <taxon>lamiids</taxon>
        <taxon>Lamiales</taxon>
        <taxon>Pedaliaceae</taxon>
        <taxon>Sesamum</taxon>
    </lineage>
</organism>
<dbReference type="PROSITE" id="PS50089">
    <property type="entry name" value="ZF_RING_2"/>
    <property type="match status" value="1"/>
</dbReference>
<evidence type="ECO:0000256" key="1">
    <source>
        <dbReference type="ARBA" id="ARBA00000900"/>
    </source>
</evidence>
<comment type="similarity">
    <text evidence="13">Belongs to the RING-type zinc finger family. ATL subfamily.</text>
</comment>
<evidence type="ECO:0000256" key="14">
    <source>
        <dbReference type="PROSITE-ProRule" id="PRU00175"/>
    </source>
</evidence>
<evidence type="ECO:0000313" key="17">
    <source>
        <dbReference type="EMBL" id="KAL0460290.1"/>
    </source>
</evidence>
<evidence type="ECO:0000256" key="6">
    <source>
        <dbReference type="ARBA" id="ARBA00022692"/>
    </source>
</evidence>
<comment type="subcellular location">
    <subcellularLocation>
        <location evidence="2">Membrane</location>
        <topology evidence="2">Single-pass membrane protein</topology>
    </subcellularLocation>
</comment>
<evidence type="ECO:0000256" key="13">
    <source>
        <dbReference type="ARBA" id="ARBA00024209"/>
    </source>
</evidence>
<keyword evidence="8 14" id="KW-0863">Zinc-finger</keyword>
<comment type="pathway">
    <text evidence="3">Protein modification; protein ubiquitination.</text>
</comment>
<keyword evidence="7" id="KW-0479">Metal-binding</keyword>
<keyword evidence="12" id="KW-0472">Membrane</keyword>
<reference evidence="17" key="2">
    <citation type="journal article" date="2024" name="Plant">
        <title>Genomic evolution and insights into agronomic trait innovations of Sesamum species.</title>
        <authorList>
            <person name="Miao H."/>
            <person name="Wang L."/>
            <person name="Qu L."/>
            <person name="Liu H."/>
            <person name="Sun Y."/>
            <person name="Le M."/>
            <person name="Wang Q."/>
            <person name="Wei S."/>
            <person name="Zheng Y."/>
            <person name="Lin W."/>
            <person name="Duan Y."/>
            <person name="Cao H."/>
            <person name="Xiong S."/>
            <person name="Wang X."/>
            <person name="Wei L."/>
            <person name="Li C."/>
            <person name="Ma Q."/>
            <person name="Ju M."/>
            <person name="Zhao R."/>
            <person name="Li G."/>
            <person name="Mu C."/>
            <person name="Tian Q."/>
            <person name="Mei H."/>
            <person name="Zhang T."/>
            <person name="Gao T."/>
            <person name="Zhang H."/>
        </authorList>
    </citation>
    <scope>NUCLEOTIDE SEQUENCE</scope>
    <source>
        <strain evidence="17">KEN1</strain>
    </source>
</reference>
<dbReference type="EC" id="2.3.2.27" evidence="4"/>
<keyword evidence="11" id="KW-1133">Transmembrane helix</keyword>
<evidence type="ECO:0000256" key="3">
    <source>
        <dbReference type="ARBA" id="ARBA00004906"/>
    </source>
</evidence>